<name>D0W3J0_NEICI</name>
<gene>
    <name evidence="1" type="ORF">NEICINOT_04230</name>
</gene>
<sequence>MCVLPLYGKFFRFAWLSFYRQNKCRKLHLNYTFIPSRQTNLTLLFLPIELKFVAF</sequence>
<comment type="caution">
    <text evidence="1">The sequence shown here is derived from an EMBL/GenBank/DDBJ whole genome shotgun (WGS) entry which is preliminary data.</text>
</comment>
<dbReference type="EMBL" id="ACDY02000006">
    <property type="protein sequence ID" value="EEZ71645.1"/>
    <property type="molecule type" value="Genomic_DNA"/>
</dbReference>
<evidence type="ECO:0000313" key="2">
    <source>
        <dbReference type="Proteomes" id="UP000003294"/>
    </source>
</evidence>
<dbReference type="AlphaFoldDB" id="D0W3J0"/>
<evidence type="ECO:0000313" key="1">
    <source>
        <dbReference type="EMBL" id="EEZ71645.1"/>
    </source>
</evidence>
<dbReference type="STRING" id="546262.NEICINOT_04230"/>
<dbReference type="Proteomes" id="UP000003294">
    <property type="component" value="Unassembled WGS sequence"/>
</dbReference>
<organism evidence="1 2">
    <name type="scientific">Neisseria cinerea ATCC 14685</name>
    <dbReference type="NCBI Taxonomy" id="546262"/>
    <lineage>
        <taxon>Bacteria</taxon>
        <taxon>Pseudomonadati</taxon>
        <taxon>Pseudomonadota</taxon>
        <taxon>Betaproteobacteria</taxon>
        <taxon>Neisseriales</taxon>
        <taxon>Neisseriaceae</taxon>
        <taxon>Neisseria</taxon>
    </lineage>
</organism>
<accession>D0W3J0</accession>
<reference evidence="1 2" key="1">
    <citation type="submission" date="2009-10" db="EMBL/GenBank/DDBJ databases">
        <authorList>
            <person name="Weinstock G."/>
            <person name="Sodergren E."/>
            <person name="Clifton S."/>
            <person name="Fulton L."/>
            <person name="Fulton B."/>
            <person name="Courtney L."/>
            <person name="Fronick C."/>
            <person name="Harrison M."/>
            <person name="Strong C."/>
            <person name="Farmer C."/>
            <person name="Delahaunty K."/>
            <person name="Markovic C."/>
            <person name="Hall O."/>
            <person name="Minx P."/>
            <person name="Tomlinson C."/>
            <person name="Mitreva M."/>
            <person name="Nelson J."/>
            <person name="Hou S."/>
            <person name="Wollam A."/>
            <person name="Pepin K.H."/>
            <person name="Johnson M."/>
            <person name="Bhonagiri V."/>
            <person name="Nash W.E."/>
            <person name="Warren W."/>
            <person name="Chinwalla A."/>
            <person name="Mardis E.R."/>
            <person name="Wilson R.K."/>
        </authorList>
    </citation>
    <scope>NUCLEOTIDE SEQUENCE [LARGE SCALE GENOMIC DNA]</scope>
    <source>
        <strain evidence="1 2">ATCC 14685</strain>
    </source>
</reference>
<proteinExistence type="predicted"/>
<protein>
    <submittedName>
        <fullName evidence="1">Uncharacterized protein</fullName>
    </submittedName>
</protein>